<dbReference type="Proteomes" id="UP000015453">
    <property type="component" value="Unassembled WGS sequence"/>
</dbReference>
<proteinExistence type="predicted"/>
<evidence type="ECO:0000313" key="4">
    <source>
        <dbReference type="Proteomes" id="UP000015453"/>
    </source>
</evidence>
<reference evidence="3 4" key="1">
    <citation type="journal article" date="2013" name="BMC Genomics">
        <title>The miniature genome of a carnivorous plant Genlisea aurea contains a low number of genes and short non-coding sequences.</title>
        <authorList>
            <person name="Leushkin E.V."/>
            <person name="Sutormin R.A."/>
            <person name="Nabieva E.R."/>
            <person name="Penin A.A."/>
            <person name="Kondrashov A.S."/>
            <person name="Logacheva M.D."/>
        </authorList>
    </citation>
    <scope>NUCLEOTIDE SEQUENCE [LARGE SCALE GENOMIC DNA]</scope>
</reference>
<dbReference type="PANTHER" id="PTHR47926:SF540">
    <property type="entry name" value="PENTATRICOPEPTIDE REPEAT-CONTAINING PROTEIN"/>
    <property type="match status" value="1"/>
</dbReference>
<dbReference type="OrthoDB" id="185373at2759"/>
<dbReference type="Pfam" id="PF01535">
    <property type="entry name" value="PPR"/>
    <property type="match status" value="2"/>
</dbReference>
<gene>
    <name evidence="3" type="ORF">M569_08386</name>
</gene>
<dbReference type="FunFam" id="1.25.40.10:FF:000348">
    <property type="entry name" value="Pentatricopeptide repeat-containing protein chloroplastic"/>
    <property type="match status" value="1"/>
</dbReference>
<dbReference type="Gene3D" id="1.25.40.10">
    <property type="entry name" value="Tetratricopeptide repeat domain"/>
    <property type="match status" value="3"/>
</dbReference>
<evidence type="ECO:0008006" key="5">
    <source>
        <dbReference type="Google" id="ProtNLM"/>
    </source>
</evidence>
<dbReference type="NCBIfam" id="TIGR00756">
    <property type="entry name" value="PPR"/>
    <property type="match status" value="3"/>
</dbReference>
<dbReference type="Pfam" id="PF20430">
    <property type="entry name" value="Eplus_motif"/>
    <property type="match status" value="1"/>
</dbReference>
<keyword evidence="1" id="KW-0677">Repeat</keyword>
<dbReference type="PANTHER" id="PTHR47926">
    <property type="entry name" value="PENTATRICOPEPTIDE REPEAT-CONTAINING PROTEIN"/>
    <property type="match status" value="1"/>
</dbReference>
<dbReference type="InterPro" id="IPR011990">
    <property type="entry name" value="TPR-like_helical_dom_sf"/>
</dbReference>
<organism evidence="3 4">
    <name type="scientific">Genlisea aurea</name>
    <dbReference type="NCBI Taxonomy" id="192259"/>
    <lineage>
        <taxon>Eukaryota</taxon>
        <taxon>Viridiplantae</taxon>
        <taxon>Streptophyta</taxon>
        <taxon>Embryophyta</taxon>
        <taxon>Tracheophyta</taxon>
        <taxon>Spermatophyta</taxon>
        <taxon>Magnoliopsida</taxon>
        <taxon>eudicotyledons</taxon>
        <taxon>Gunneridae</taxon>
        <taxon>Pentapetalae</taxon>
        <taxon>asterids</taxon>
        <taxon>lamiids</taxon>
        <taxon>Lamiales</taxon>
        <taxon>Lentibulariaceae</taxon>
        <taxon>Genlisea</taxon>
    </lineage>
</organism>
<evidence type="ECO:0000256" key="1">
    <source>
        <dbReference type="ARBA" id="ARBA00022737"/>
    </source>
</evidence>
<name>S8CHG7_9LAMI</name>
<dbReference type="PROSITE" id="PS51375">
    <property type="entry name" value="PPR"/>
    <property type="match status" value="2"/>
</dbReference>
<dbReference type="AlphaFoldDB" id="S8CHG7"/>
<dbReference type="InterPro" id="IPR046960">
    <property type="entry name" value="PPR_At4g14850-like_plant"/>
</dbReference>
<dbReference type="GO" id="GO:0003723">
    <property type="term" value="F:RNA binding"/>
    <property type="evidence" value="ECO:0007669"/>
    <property type="project" value="InterPro"/>
</dbReference>
<dbReference type="Pfam" id="PF20431">
    <property type="entry name" value="E_motif"/>
    <property type="match status" value="1"/>
</dbReference>
<protein>
    <recommendedName>
        <fullName evidence="5">Pentatricopeptide repeat-containing protein</fullName>
    </recommendedName>
</protein>
<dbReference type="EMBL" id="AUSU01003704">
    <property type="protein sequence ID" value="EPS66384.1"/>
    <property type="molecule type" value="Genomic_DNA"/>
</dbReference>
<feature type="repeat" description="PPR" evidence="2">
    <location>
        <begin position="124"/>
        <end position="158"/>
    </location>
</feature>
<dbReference type="Pfam" id="PF13041">
    <property type="entry name" value="PPR_2"/>
    <property type="match status" value="2"/>
</dbReference>
<sequence length="486" mass="54241">MKQQLHGRFCLLLKLLDPHPTILHFNTLIRAYSSLFPYLQCFYLYSQILRRSLAPVANSFTFLFIACANLRDPSSAHMIHAQFSKLGFNRDVYASTALIDTYAKLGLLRSATTAFDEMDDGAKGVPTWNCLLTAYARNGHLEEASRLFFEMPSRNVISWTALISGFTQNGKYGEALELYSEMERIPNLKPNAVTIASILPSCANLGALNTGRRIEAYARENGFIGNRFVGAALLDLYARCGVIEKAMELFREMGGAATDLCSLNSMMMGLAVHGRCEEAIGLFNQMQRKGTSPDDVTFVAAILACTHGRMVETGWKLFNSMERSFSIAPKLEHFGCMVDLLGRAGLLQQAYHLISAMPMNPDSVVWGALLGACSFHGNVELGKKAAEALFFLEPHNPGNYVLLSNIYADAGMWDRVSELRRSMRRSLSVTKAAGHSLIEEGSRIHKFIVEDRSHPRSKEIFAVLDYLFQEDDDDDDDDEIQLFLYS</sequence>
<comment type="caution">
    <text evidence="3">The sequence shown here is derived from an EMBL/GenBank/DDBJ whole genome shotgun (WGS) entry which is preliminary data.</text>
</comment>
<dbReference type="InterPro" id="IPR002885">
    <property type="entry name" value="PPR_rpt"/>
</dbReference>
<dbReference type="FunFam" id="1.25.40.10:FF:000184">
    <property type="entry name" value="Pentatricopeptide repeat-containing protein, chloroplastic"/>
    <property type="match status" value="1"/>
</dbReference>
<keyword evidence="4" id="KW-1185">Reference proteome</keyword>
<dbReference type="GO" id="GO:0009451">
    <property type="term" value="P:RNA modification"/>
    <property type="evidence" value="ECO:0007669"/>
    <property type="project" value="InterPro"/>
</dbReference>
<evidence type="ECO:0000313" key="3">
    <source>
        <dbReference type="EMBL" id="EPS66384.1"/>
    </source>
</evidence>
<dbReference type="InterPro" id="IPR046848">
    <property type="entry name" value="E_motif"/>
</dbReference>
<feature type="repeat" description="PPR" evidence="2">
    <location>
        <begin position="259"/>
        <end position="293"/>
    </location>
</feature>
<accession>S8CHG7</accession>
<evidence type="ECO:0000256" key="2">
    <source>
        <dbReference type="PROSITE-ProRule" id="PRU00708"/>
    </source>
</evidence>
<dbReference type="InterPro" id="IPR046849">
    <property type="entry name" value="E2_motif"/>
</dbReference>